<protein>
    <submittedName>
        <fullName evidence="1">Uncharacterized protein</fullName>
    </submittedName>
</protein>
<dbReference type="eggNOG" id="ENOG5030ZBB">
    <property type="taxonomic scope" value="Bacteria"/>
</dbReference>
<accession>Q11LX3</accession>
<organism evidence="1">
    <name type="scientific">Chelativorans sp. (strain BNC1)</name>
    <dbReference type="NCBI Taxonomy" id="266779"/>
    <lineage>
        <taxon>Bacteria</taxon>
        <taxon>Pseudomonadati</taxon>
        <taxon>Pseudomonadota</taxon>
        <taxon>Alphaproteobacteria</taxon>
        <taxon>Hyphomicrobiales</taxon>
        <taxon>Phyllobacteriaceae</taxon>
        <taxon>Chelativorans</taxon>
    </lineage>
</organism>
<dbReference type="AlphaFoldDB" id="Q11LX3"/>
<dbReference type="STRING" id="266779.Meso_0197"/>
<dbReference type="HOGENOM" id="CLU_1934291_0_0_5"/>
<dbReference type="KEGG" id="mes:Meso_0197"/>
<evidence type="ECO:0000313" key="1">
    <source>
        <dbReference type="EMBL" id="ABG61602.1"/>
    </source>
</evidence>
<sequence length="130" mass="13862">MGDLRELIERLETEGPSYALDVAIATALVPQISVLRQRDDDSGADPHTYRCFTTKVDDALWLATLLLDNGFVDIEVAYLNGGGRTYGRAEICGPHVDSAATGATPAIALLLATLRALSDQDTGQGEESGR</sequence>
<reference evidence="1" key="1">
    <citation type="submission" date="2006-06" db="EMBL/GenBank/DDBJ databases">
        <title>Complete sequence of chromosome of Chelativorans sp. BNC1.</title>
        <authorList>
            <consortium name="US DOE Joint Genome Institute"/>
            <person name="Copeland A."/>
            <person name="Lucas S."/>
            <person name="Lapidus A."/>
            <person name="Barry K."/>
            <person name="Detter J.C."/>
            <person name="Glavina del Rio T."/>
            <person name="Hammon N."/>
            <person name="Israni S."/>
            <person name="Dalin E."/>
            <person name="Tice H."/>
            <person name="Pitluck S."/>
            <person name="Chertkov O."/>
            <person name="Brettin T."/>
            <person name="Bruce D."/>
            <person name="Han C."/>
            <person name="Tapia R."/>
            <person name="Gilna P."/>
            <person name="Schmutz J."/>
            <person name="Larimer F."/>
            <person name="Land M."/>
            <person name="Hauser L."/>
            <person name="Kyrpides N."/>
            <person name="Mikhailova N."/>
            <person name="Richardson P."/>
        </authorList>
    </citation>
    <scope>NUCLEOTIDE SEQUENCE</scope>
    <source>
        <strain evidence="1">BNC1</strain>
    </source>
</reference>
<name>Q11LX3_CHESB</name>
<dbReference type="EMBL" id="CP000390">
    <property type="protein sequence ID" value="ABG61602.1"/>
    <property type="molecule type" value="Genomic_DNA"/>
</dbReference>
<proteinExistence type="predicted"/>
<gene>
    <name evidence="1" type="ordered locus">Meso_0197</name>
</gene>